<evidence type="ECO:0000313" key="9">
    <source>
        <dbReference type="EMBL" id="KAJ7635378.1"/>
    </source>
</evidence>
<keyword evidence="3" id="KW-0285">Flavoprotein</keyword>
<evidence type="ECO:0000256" key="6">
    <source>
        <dbReference type="ARBA" id="ARBA00023002"/>
    </source>
</evidence>
<dbReference type="InterPro" id="IPR036188">
    <property type="entry name" value="FAD/NAD-bd_sf"/>
</dbReference>
<organism evidence="9 10">
    <name type="scientific">Roridomyces roridus</name>
    <dbReference type="NCBI Taxonomy" id="1738132"/>
    <lineage>
        <taxon>Eukaryota</taxon>
        <taxon>Fungi</taxon>
        <taxon>Dikarya</taxon>
        <taxon>Basidiomycota</taxon>
        <taxon>Agaricomycotina</taxon>
        <taxon>Agaricomycetes</taxon>
        <taxon>Agaricomycetidae</taxon>
        <taxon>Agaricales</taxon>
        <taxon>Marasmiineae</taxon>
        <taxon>Mycenaceae</taxon>
        <taxon>Roridomyces</taxon>
    </lineage>
</organism>
<dbReference type="SUPFAM" id="SSF51905">
    <property type="entry name" value="FAD/NAD(P)-binding domain"/>
    <property type="match status" value="1"/>
</dbReference>
<keyword evidence="5" id="KW-0274">FAD</keyword>
<name>A0AAD7FRT0_9AGAR</name>
<dbReference type="InterPro" id="IPR007867">
    <property type="entry name" value="GMC_OxRtase_C"/>
</dbReference>
<dbReference type="Proteomes" id="UP001221142">
    <property type="component" value="Unassembled WGS sequence"/>
</dbReference>
<dbReference type="Pfam" id="PF05199">
    <property type="entry name" value="GMC_oxred_C"/>
    <property type="match status" value="1"/>
</dbReference>
<gene>
    <name evidence="9" type="ORF">FB45DRAFT_1026259</name>
</gene>
<dbReference type="AlphaFoldDB" id="A0AAD7FRT0"/>
<comment type="cofactor">
    <cofactor evidence="1">
        <name>FAD</name>
        <dbReference type="ChEBI" id="CHEBI:57692"/>
    </cofactor>
</comment>
<accession>A0AAD7FRT0</accession>
<comment type="similarity">
    <text evidence="2">Belongs to the GMC oxidoreductase family.</text>
</comment>
<reference evidence="9" key="1">
    <citation type="submission" date="2023-03" db="EMBL/GenBank/DDBJ databases">
        <title>Massive genome expansion in bonnet fungi (Mycena s.s.) driven by repeated elements and novel gene families across ecological guilds.</title>
        <authorList>
            <consortium name="Lawrence Berkeley National Laboratory"/>
            <person name="Harder C.B."/>
            <person name="Miyauchi S."/>
            <person name="Viragh M."/>
            <person name="Kuo A."/>
            <person name="Thoen E."/>
            <person name="Andreopoulos B."/>
            <person name="Lu D."/>
            <person name="Skrede I."/>
            <person name="Drula E."/>
            <person name="Henrissat B."/>
            <person name="Morin E."/>
            <person name="Kohler A."/>
            <person name="Barry K."/>
            <person name="LaButti K."/>
            <person name="Morin E."/>
            <person name="Salamov A."/>
            <person name="Lipzen A."/>
            <person name="Mereny Z."/>
            <person name="Hegedus B."/>
            <person name="Baldrian P."/>
            <person name="Stursova M."/>
            <person name="Weitz H."/>
            <person name="Taylor A."/>
            <person name="Grigoriev I.V."/>
            <person name="Nagy L.G."/>
            <person name="Martin F."/>
            <person name="Kauserud H."/>
        </authorList>
    </citation>
    <scope>NUCLEOTIDE SEQUENCE</scope>
    <source>
        <strain evidence="9">9284</strain>
    </source>
</reference>
<proteinExistence type="inferred from homology"/>
<comment type="caution">
    <text evidence="9">The sequence shown here is derived from an EMBL/GenBank/DDBJ whole genome shotgun (WGS) entry which is preliminary data.</text>
</comment>
<evidence type="ECO:0000256" key="1">
    <source>
        <dbReference type="ARBA" id="ARBA00001974"/>
    </source>
</evidence>
<evidence type="ECO:0000256" key="4">
    <source>
        <dbReference type="ARBA" id="ARBA00022729"/>
    </source>
</evidence>
<keyword evidence="4" id="KW-0732">Signal</keyword>
<dbReference type="EMBL" id="JARKIF010000007">
    <property type="protein sequence ID" value="KAJ7635378.1"/>
    <property type="molecule type" value="Genomic_DNA"/>
</dbReference>
<dbReference type="PANTHER" id="PTHR11552">
    <property type="entry name" value="GLUCOSE-METHANOL-CHOLINE GMC OXIDOREDUCTASE"/>
    <property type="match status" value="1"/>
</dbReference>
<feature type="domain" description="Glucose-methanol-choline oxidoreductase C-terminal" evidence="8">
    <location>
        <begin position="90"/>
        <end position="225"/>
    </location>
</feature>
<protein>
    <submittedName>
        <fullName evidence="9">GMC oxidoreductase-domain-containing protein</fullName>
    </submittedName>
</protein>
<keyword evidence="7" id="KW-0325">Glycoprotein</keyword>
<dbReference type="Gene3D" id="3.50.50.60">
    <property type="entry name" value="FAD/NAD(P)-binding domain"/>
    <property type="match status" value="2"/>
</dbReference>
<dbReference type="PANTHER" id="PTHR11552:SF201">
    <property type="entry name" value="GLUCOSE-METHANOL-CHOLINE OXIDOREDUCTASE N-TERMINAL DOMAIN-CONTAINING PROTEIN"/>
    <property type="match status" value="1"/>
</dbReference>
<dbReference type="Gene3D" id="3.30.560.10">
    <property type="entry name" value="Glucose Oxidase, domain 3"/>
    <property type="match status" value="2"/>
</dbReference>
<evidence type="ECO:0000313" key="10">
    <source>
        <dbReference type="Proteomes" id="UP001221142"/>
    </source>
</evidence>
<sequence length="237" mass="26309">MRAALPGRSAMTWQFDWAFPTVKQRFVNDREFVWNRGKGLGGSSGNNYYMWSKPAAGDINAIAGSSLLSVSLQPEAGKTYCTLMAVLCRPFSRGTVHATSSDAWAYPTIDPHLLENDFDVELLVQGFKYIRSFAQTEPFQSGVVREMDPGVRVSDDDQQIRDYIKNTLMNMAHAVGSCSMLPRENQGVVDPELKVYGTTNVRVVDLSILPLHTGAHPQATVYMIAEKATDIIRASRE</sequence>
<evidence type="ECO:0000256" key="3">
    <source>
        <dbReference type="ARBA" id="ARBA00022630"/>
    </source>
</evidence>
<keyword evidence="10" id="KW-1185">Reference proteome</keyword>
<evidence type="ECO:0000256" key="5">
    <source>
        <dbReference type="ARBA" id="ARBA00022827"/>
    </source>
</evidence>
<evidence type="ECO:0000259" key="8">
    <source>
        <dbReference type="Pfam" id="PF05199"/>
    </source>
</evidence>
<dbReference type="SUPFAM" id="SSF54373">
    <property type="entry name" value="FAD-linked reductases, C-terminal domain"/>
    <property type="match status" value="1"/>
</dbReference>
<dbReference type="InterPro" id="IPR012132">
    <property type="entry name" value="GMC_OxRdtase"/>
</dbReference>
<keyword evidence="6" id="KW-0560">Oxidoreductase</keyword>
<dbReference type="GO" id="GO:0050660">
    <property type="term" value="F:flavin adenine dinucleotide binding"/>
    <property type="evidence" value="ECO:0007669"/>
    <property type="project" value="InterPro"/>
</dbReference>
<dbReference type="GO" id="GO:0016614">
    <property type="term" value="F:oxidoreductase activity, acting on CH-OH group of donors"/>
    <property type="evidence" value="ECO:0007669"/>
    <property type="project" value="InterPro"/>
</dbReference>
<evidence type="ECO:0000256" key="2">
    <source>
        <dbReference type="ARBA" id="ARBA00010790"/>
    </source>
</evidence>
<evidence type="ECO:0000256" key="7">
    <source>
        <dbReference type="ARBA" id="ARBA00023180"/>
    </source>
</evidence>